<name>A0A9X0U502_9BACT</name>
<organism evidence="1 2">
    <name type="scientific">Tunturiibacter gelidiferens</name>
    <dbReference type="NCBI Taxonomy" id="3069689"/>
    <lineage>
        <taxon>Bacteria</taxon>
        <taxon>Pseudomonadati</taxon>
        <taxon>Acidobacteriota</taxon>
        <taxon>Terriglobia</taxon>
        <taxon>Terriglobales</taxon>
        <taxon>Acidobacteriaceae</taxon>
        <taxon>Tunturiibacter</taxon>
    </lineage>
</organism>
<dbReference type="AlphaFoldDB" id="A0A9X0U502"/>
<keyword evidence="2" id="KW-1185">Reference proteome</keyword>
<evidence type="ECO:0000313" key="1">
    <source>
        <dbReference type="EMBL" id="MBB5329979.1"/>
    </source>
</evidence>
<reference evidence="1 2" key="1">
    <citation type="submission" date="2020-08" db="EMBL/GenBank/DDBJ databases">
        <title>Genomic Encyclopedia of Type Strains, Phase IV (KMG-V): Genome sequencing to study the core and pangenomes of soil and plant-associated prokaryotes.</title>
        <authorList>
            <person name="Whitman W."/>
        </authorList>
    </citation>
    <scope>NUCLEOTIDE SEQUENCE [LARGE SCALE GENOMIC DNA]</scope>
    <source>
        <strain evidence="1 2">X5P2</strain>
    </source>
</reference>
<gene>
    <name evidence="1" type="ORF">HDF14_003608</name>
</gene>
<dbReference type="RefSeq" id="WP_183978955.1">
    <property type="nucleotide sequence ID" value="NZ_JACHEB010000008.1"/>
</dbReference>
<dbReference type="Proteomes" id="UP000535182">
    <property type="component" value="Unassembled WGS sequence"/>
</dbReference>
<protein>
    <submittedName>
        <fullName evidence="1">Uncharacterized protein</fullName>
    </submittedName>
</protein>
<dbReference type="EMBL" id="JACHEB010000008">
    <property type="protein sequence ID" value="MBB5329979.1"/>
    <property type="molecule type" value="Genomic_DNA"/>
</dbReference>
<evidence type="ECO:0000313" key="2">
    <source>
        <dbReference type="Proteomes" id="UP000535182"/>
    </source>
</evidence>
<sequence>MDSVAITGAAFTMVGESFPVTLDPNQTLASQLQSDPTAAGAVTGQLAIITNSLNVSTAKAAPTATGTSVGHESI</sequence>
<comment type="caution">
    <text evidence="1">The sequence shown here is derived from an EMBL/GenBank/DDBJ whole genome shotgun (WGS) entry which is preliminary data.</text>
</comment>
<proteinExistence type="predicted"/>
<accession>A0A9X0U502</accession>